<feature type="transmembrane region" description="Helical" evidence="5">
    <location>
        <begin position="103"/>
        <end position="129"/>
    </location>
</feature>
<keyword evidence="3 5" id="KW-1133">Transmembrane helix</keyword>
<dbReference type="InterPro" id="IPR003825">
    <property type="entry name" value="Colicin-V_CvpA"/>
</dbReference>
<dbReference type="RefSeq" id="WP_220193104.1">
    <property type="nucleotide sequence ID" value="NZ_BNJF01000001.1"/>
</dbReference>
<protein>
    <recommendedName>
        <fullName evidence="8">Colicin V production protein</fullName>
    </recommendedName>
</protein>
<keyword evidence="7" id="KW-1185">Reference proteome</keyword>
<dbReference type="GO" id="GO:0016020">
    <property type="term" value="C:membrane"/>
    <property type="evidence" value="ECO:0007669"/>
    <property type="project" value="UniProtKB-SubCell"/>
</dbReference>
<gene>
    <name evidence="6" type="ORF">KSX_18070</name>
</gene>
<dbReference type="Proteomes" id="UP000612362">
    <property type="component" value="Unassembled WGS sequence"/>
</dbReference>
<dbReference type="AlphaFoldDB" id="A0A8J3I2D4"/>
<keyword evidence="4 5" id="KW-0472">Membrane</keyword>
<evidence type="ECO:0000256" key="4">
    <source>
        <dbReference type="ARBA" id="ARBA00023136"/>
    </source>
</evidence>
<dbReference type="EMBL" id="BNJF01000001">
    <property type="protein sequence ID" value="GHO43644.1"/>
    <property type="molecule type" value="Genomic_DNA"/>
</dbReference>
<dbReference type="PANTHER" id="PTHR37306">
    <property type="entry name" value="COLICIN V PRODUCTION PROTEIN"/>
    <property type="match status" value="1"/>
</dbReference>
<feature type="transmembrane region" description="Helical" evidence="5">
    <location>
        <begin position="66"/>
        <end position="91"/>
    </location>
</feature>
<dbReference type="PANTHER" id="PTHR37306:SF1">
    <property type="entry name" value="COLICIN V PRODUCTION PROTEIN"/>
    <property type="match status" value="1"/>
</dbReference>
<feature type="transmembrane region" description="Helical" evidence="5">
    <location>
        <begin position="6"/>
        <end position="24"/>
    </location>
</feature>
<accession>A0A8J3I2D4</accession>
<organism evidence="6 7">
    <name type="scientific">Ktedonospora formicarum</name>
    <dbReference type="NCBI Taxonomy" id="2778364"/>
    <lineage>
        <taxon>Bacteria</taxon>
        <taxon>Bacillati</taxon>
        <taxon>Chloroflexota</taxon>
        <taxon>Ktedonobacteria</taxon>
        <taxon>Ktedonobacterales</taxon>
        <taxon>Ktedonobacteraceae</taxon>
        <taxon>Ktedonospora</taxon>
    </lineage>
</organism>
<evidence type="ECO:0000256" key="5">
    <source>
        <dbReference type="SAM" id="Phobius"/>
    </source>
</evidence>
<dbReference type="Pfam" id="PF02674">
    <property type="entry name" value="Colicin_V"/>
    <property type="match status" value="1"/>
</dbReference>
<comment type="subcellular location">
    <subcellularLocation>
        <location evidence="1">Membrane</location>
        <topology evidence="1">Multi-pass membrane protein</topology>
    </subcellularLocation>
</comment>
<reference evidence="6" key="1">
    <citation type="submission" date="2020-10" db="EMBL/GenBank/DDBJ databases">
        <title>Taxonomic study of unclassified bacteria belonging to the class Ktedonobacteria.</title>
        <authorList>
            <person name="Yabe S."/>
            <person name="Wang C.M."/>
            <person name="Zheng Y."/>
            <person name="Sakai Y."/>
            <person name="Cavaletti L."/>
            <person name="Monciardini P."/>
            <person name="Donadio S."/>
        </authorList>
    </citation>
    <scope>NUCLEOTIDE SEQUENCE</scope>
    <source>
        <strain evidence="6">SOSP1-1</strain>
    </source>
</reference>
<feature type="transmembrane region" description="Helical" evidence="5">
    <location>
        <begin position="29"/>
        <end position="46"/>
    </location>
</feature>
<evidence type="ECO:0000313" key="7">
    <source>
        <dbReference type="Proteomes" id="UP000612362"/>
    </source>
</evidence>
<proteinExistence type="predicted"/>
<evidence type="ECO:0000256" key="2">
    <source>
        <dbReference type="ARBA" id="ARBA00022692"/>
    </source>
</evidence>
<evidence type="ECO:0000256" key="3">
    <source>
        <dbReference type="ARBA" id="ARBA00022989"/>
    </source>
</evidence>
<comment type="caution">
    <text evidence="6">The sequence shown here is derived from an EMBL/GenBank/DDBJ whole genome shotgun (WGS) entry which is preliminary data.</text>
</comment>
<name>A0A8J3I2D4_9CHLR</name>
<keyword evidence="2 5" id="KW-0812">Transmembrane</keyword>
<evidence type="ECO:0008006" key="8">
    <source>
        <dbReference type="Google" id="ProtNLM"/>
    </source>
</evidence>
<evidence type="ECO:0000313" key="6">
    <source>
        <dbReference type="EMBL" id="GHO43644.1"/>
    </source>
</evidence>
<evidence type="ECO:0000256" key="1">
    <source>
        <dbReference type="ARBA" id="ARBA00004141"/>
    </source>
</evidence>
<dbReference type="GO" id="GO:0009403">
    <property type="term" value="P:toxin biosynthetic process"/>
    <property type="evidence" value="ECO:0007669"/>
    <property type="project" value="InterPro"/>
</dbReference>
<sequence length="198" mass="21817">MILNISIVDILFVVTVALMVFNGIRNGAIFSLINLISIPIGWFAAYTYGPEFTTILASDNAPATPLIAMLAIFFGVVFIFHIAGTLIRGAVQKIPGVGFGDALLGGFIGLFEAWLLWLLLLIVLSGFLADAQRGIFRVSPQQLRSWHDFYNAAVSESLFARLNSFFVHTLPALTQTWHPRLRFIRGSLTMGVRGITMK</sequence>